<dbReference type="WBParaSite" id="nRc.2.0.1.t02175-RA">
    <property type="protein sequence ID" value="nRc.2.0.1.t02175-RA"/>
    <property type="gene ID" value="nRc.2.0.1.g02175"/>
</dbReference>
<evidence type="ECO:0000313" key="1">
    <source>
        <dbReference type="Proteomes" id="UP000887565"/>
    </source>
</evidence>
<reference evidence="2" key="1">
    <citation type="submission" date="2022-11" db="UniProtKB">
        <authorList>
            <consortium name="WormBaseParasite"/>
        </authorList>
    </citation>
    <scope>IDENTIFICATION</scope>
</reference>
<evidence type="ECO:0000313" key="2">
    <source>
        <dbReference type="WBParaSite" id="nRc.2.0.1.t02175-RA"/>
    </source>
</evidence>
<keyword evidence="1" id="KW-1185">Reference proteome</keyword>
<sequence>MELLIKTARNFSCTARPNLFHANEIMMGDKVTKKIKLISLAHLTIDYNDSTLVRWLDFDKLANNRNNKILKMSTEDFMEAVSNL</sequence>
<dbReference type="Proteomes" id="UP000887565">
    <property type="component" value="Unplaced"/>
</dbReference>
<proteinExistence type="predicted"/>
<accession>A0A915HL23</accession>
<organism evidence="1 2">
    <name type="scientific">Romanomermis culicivorax</name>
    <name type="common">Nematode worm</name>
    <dbReference type="NCBI Taxonomy" id="13658"/>
    <lineage>
        <taxon>Eukaryota</taxon>
        <taxon>Metazoa</taxon>
        <taxon>Ecdysozoa</taxon>
        <taxon>Nematoda</taxon>
        <taxon>Enoplea</taxon>
        <taxon>Dorylaimia</taxon>
        <taxon>Mermithida</taxon>
        <taxon>Mermithoidea</taxon>
        <taxon>Mermithidae</taxon>
        <taxon>Romanomermis</taxon>
    </lineage>
</organism>
<protein>
    <submittedName>
        <fullName evidence="2">Uncharacterized protein</fullName>
    </submittedName>
</protein>
<name>A0A915HL23_ROMCU</name>
<dbReference type="AlphaFoldDB" id="A0A915HL23"/>